<sequence>MPLRRRFGPLIIVCLLVAVSGCSVPNIGGSSEGSTGVVLENEYNQTERINLSIQSENTTAQFNLTLTPGMGVDLHEAFSQQGEYRVTVQRGDDAPVAGLVGIGENADGERVGGTVLITVDEDGSFVITGLEQPP</sequence>
<evidence type="ECO:0000313" key="1">
    <source>
        <dbReference type="EMBL" id="MWG33260.1"/>
    </source>
</evidence>
<proteinExistence type="predicted"/>
<keyword evidence="2" id="KW-1185">Reference proteome</keyword>
<organism evidence="1 2">
    <name type="scientific">Halomarina oriensis</name>
    <dbReference type="NCBI Taxonomy" id="671145"/>
    <lineage>
        <taxon>Archaea</taxon>
        <taxon>Methanobacteriati</taxon>
        <taxon>Methanobacteriota</taxon>
        <taxon>Stenosarchaea group</taxon>
        <taxon>Halobacteria</taxon>
        <taxon>Halobacteriales</taxon>
        <taxon>Natronomonadaceae</taxon>
        <taxon>Halomarina</taxon>
    </lineage>
</organism>
<dbReference type="RefSeq" id="WP_158202995.1">
    <property type="nucleotide sequence ID" value="NZ_WSZK01000006.1"/>
</dbReference>
<comment type="caution">
    <text evidence="1">The sequence shown here is derived from an EMBL/GenBank/DDBJ whole genome shotgun (WGS) entry which is preliminary data.</text>
</comment>
<reference evidence="1 2" key="1">
    <citation type="submission" date="2019-12" db="EMBL/GenBank/DDBJ databases">
        <title>Halocatena pleomorpha gen. nov. sp. nov., an extremely halophilic archaeon of family Halobacteriaceae isolated from saltpan soil.</title>
        <authorList>
            <person name="Pal Y."/>
            <person name="Verma A."/>
            <person name="Krishnamurthi S."/>
            <person name="Kumar P."/>
        </authorList>
    </citation>
    <scope>NUCLEOTIDE SEQUENCE [LARGE SCALE GENOMIC DNA]</scope>
    <source>
        <strain evidence="1 2">JCM 16495</strain>
    </source>
</reference>
<evidence type="ECO:0000313" key="2">
    <source>
        <dbReference type="Proteomes" id="UP000451471"/>
    </source>
</evidence>
<accession>A0A6B0GFH0</accession>
<dbReference type="PROSITE" id="PS51257">
    <property type="entry name" value="PROKAR_LIPOPROTEIN"/>
    <property type="match status" value="1"/>
</dbReference>
<dbReference type="EMBL" id="WSZK01000006">
    <property type="protein sequence ID" value="MWG33260.1"/>
    <property type="molecule type" value="Genomic_DNA"/>
</dbReference>
<dbReference type="AlphaFoldDB" id="A0A6B0GFH0"/>
<name>A0A6B0GFH0_9EURY</name>
<dbReference type="Proteomes" id="UP000451471">
    <property type="component" value="Unassembled WGS sequence"/>
</dbReference>
<gene>
    <name evidence="1" type="ORF">GQS65_01930</name>
</gene>
<protein>
    <submittedName>
        <fullName evidence="1">Uncharacterized protein</fullName>
    </submittedName>
</protein>